<name>A0A831THS2_9BACT</name>
<dbReference type="EMBL" id="DSIY01000301">
    <property type="protein sequence ID" value="HEG92329.1"/>
    <property type="molecule type" value="Genomic_DNA"/>
</dbReference>
<gene>
    <name evidence="1" type="ORF">ENP34_12985</name>
</gene>
<dbReference type="AlphaFoldDB" id="A0A831THS2"/>
<accession>A0A831THS2</accession>
<protein>
    <submittedName>
        <fullName evidence="1">Uncharacterized protein</fullName>
    </submittedName>
</protein>
<evidence type="ECO:0000313" key="1">
    <source>
        <dbReference type="EMBL" id="HEG92329.1"/>
    </source>
</evidence>
<reference evidence="1" key="1">
    <citation type="journal article" date="2020" name="mSystems">
        <title>Genome- and Community-Level Interaction Insights into Carbon Utilization and Element Cycling Functions of Hydrothermarchaeota in Hydrothermal Sediment.</title>
        <authorList>
            <person name="Zhou Z."/>
            <person name="Liu Y."/>
            <person name="Xu W."/>
            <person name="Pan J."/>
            <person name="Luo Z.H."/>
            <person name="Li M."/>
        </authorList>
    </citation>
    <scope>NUCLEOTIDE SEQUENCE [LARGE SCALE GENOMIC DNA]</scope>
    <source>
        <strain evidence="1">SpSt-210</strain>
    </source>
</reference>
<sequence length="86" mass="9124">MHVVGHDDEGVQRGVREMARDAQPASLHHPTGLVQPHLAVDNLAEQARLIADDKGEEMRTGLAGGVSDGTRLASNCPVAMVRESST</sequence>
<organism evidence="1">
    <name type="scientific">Thermorudis peleae</name>
    <dbReference type="NCBI Taxonomy" id="1382356"/>
    <lineage>
        <taxon>Bacteria</taxon>
        <taxon>Pseudomonadati</taxon>
        <taxon>Thermomicrobiota</taxon>
        <taxon>Thermomicrobia</taxon>
        <taxon>Thermomicrobia incertae sedis</taxon>
        <taxon>Thermorudis</taxon>
    </lineage>
</organism>
<comment type="caution">
    <text evidence="1">The sequence shown here is derived from an EMBL/GenBank/DDBJ whole genome shotgun (WGS) entry which is preliminary data.</text>
</comment>
<proteinExistence type="predicted"/>